<comment type="caution">
    <text evidence="2">The sequence shown here is derived from an EMBL/GenBank/DDBJ whole genome shotgun (WGS) entry which is preliminary data.</text>
</comment>
<protein>
    <submittedName>
        <fullName evidence="2">Uncharacterized protein</fullName>
    </submittedName>
</protein>
<keyword evidence="3" id="KW-1185">Reference proteome</keyword>
<evidence type="ECO:0000313" key="2">
    <source>
        <dbReference type="EMBL" id="KAF5729868.1"/>
    </source>
</evidence>
<organism evidence="2 3">
    <name type="scientific">Tripterygium wilfordii</name>
    <name type="common">Thunder God vine</name>
    <dbReference type="NCBI Taxonomy" id="458696"/>
    <lineage>
        <taxon>Eukaryota</taxon>
        <taxon>Viridiplantae</taxon>
        <taxon>Streptophyta</taxon>
        <taxon>Embryophyta</taxon>
        <taxon>Tracheophyta</taxon>
        <taxon>Spermatophyta</taxon>
        <taxon>Magnoliopsida</taxon>
        <taxon>eudicotyledons</taxon>
        <taxon>Gunneridae</taxon>
        <taxon>Pentapetalae</taxon>
        <taxon>rosids</taxon>
        <taxon>fabids</taxon>
        <taxon>Celastrales</taxon>
        <taxon>Celastraceae</taxon>
        <taxon>Tripterygium</taxon>
    </lineage>
</organism>
<accession>A0A7J7C6W2</accession>
<feature type="region of interest" description="Disordered" evidence="1">
    <location>
        <begin position="18"/>
        <end position="42"/>
    </location>
</feature>
<evidence type="ECO:0000313" key="3">
    <source>
        <dbReference type="Proteomes" id="UP000593562"/>
    </source>
</evidence>
<sequence>MFTTQTRRTSDTVLVAERAHKTSKTSSNPPPNTSILPNPKNPRIVRTRFQNTHDPRYQSQRGILSVLGQSVIRNPFSRLWRSYPRVILQGMWWRLFSTLVGVPRHSRVGSTWFSKFRTGLRLWLDSRSTERW</sequence>
<dbReference type="AlphaFoldDB" id="A0A7J7C6W2"/>
<gene>
    <name evidence="2" type="ORF">HS088_TW20G00233</name>
</gene>
<evidence type="ECO:0000256" key="1">
    <source>
        <dbReference type="SAM" id="MobiDB-lite"/>
    </source>
</evidence>
<dbReference type="InParanoid" id="A0A7J7C6W2"/>
<reference evidence="2 3" key="1">
    <citation type="journal article" date="2020" name="Nat. Commun.">
        <title>Genome of Tripterygium wilfordii and identification of cytochrome P450 involved in triptolide biosynthesis.</title>
        <authorList>
            <person name="Tu L."/>
            <person name="Su P."/>
            <person name="Zhang Z."/>
            <person name="Gao L."/>
            <person name="Wang J."/>
            <person name="Hu T."/>
            <person name="Zhou J."/>
            <person name="Zhang Y."/>
            <person name="Zhao Y."/>
            <person name="Liu Y."/>
            <person name="Song Y."/>
            <person name="Tong Y."/>
            <person name="Lu Y."/>
            <person name="Yang J."/>
            <person name="Xu C."/>
            <person name="Jia M."/>
            <person name="Peters R.J."/>
            <person name="Huang L."/>
            <person name="Gao W."/>
        </authorList>
    </citation>
    <scope>NUCLEOTIDE SEQUENCE [LARGE SCALE GENOMIC DNA]</scope>
    <source>
        <strain evidence="3">cv. XIE 37</strain>
        <tissue evidence="2">Leaf</tissue>
    </source>
</reference>
<proteinExistence type="predicted"/>
<dbReference type="EMBL" id="JAAARO010000020">
    <property type="protein sequence ID" value="KAF5729868.1"/>
    <property type="molecule type" value="Genomic_DNA"/>
</dbReference>
<name>A0A7J7C6W2_TRIWF</name>
<dbReference type="Proteomes" id="UP000593562">
    <property type="component" value="Unassembled WGS sequence"/>
</dbReference>